<feature type="region of interest" description="Disordered" evidence="1">
    <location>
        <begin position="52"/>
        <end position="76"/>
    </location>
</feature>
<protein>
    <submittedName>
        <fullName evidence="2">ISSod13</fullName>
    </submittedName>
</protein>
<dbReference type="EMBL" id="UGNC01000003">
    <property type="protein sequence ID" value="STW38829.1"/>
    <property type="molecule type" value="Genomic_DNA"/>
</dbReference>
<reference evidence="2 3" key="1">
    <citation type="submission" date="2018-06" db="EMBL/GenBank/DDBJ databases">
        <authorList>
            <consortium name="Pathogen Informatics"/>
            <person name="Doyle S."/>
        </authorList>
    </citation>
    <scope>NUCLEOTIDE SEQUENCE [LARGE SCALE GENOMIC DNA]</scope>
    <source>
        <strain evidence="2 3">NCTC9617</strain>
    </source>
</reference>
<gene>
    <name evidence="2" type="ORF">NCTC9617_00348</name>
</gene>
<evidence type="ECO:0000313" key="2">
    <source>
        <dbReference type="EMBL" id="STW38829.1"/>
    </source>
</evidence>
<evidence type="ECO:0000313" key="3">
    <source>
        <dbReference type="Proteomes" id="UP000255167"/>
    </source>
</evidence>
<feature type="compositionally biased region" description="Polar residues" evidence="1">
    <location>
        <begin position="63"/>
        <end position="76"/>
    </location>
</feature>
<organism evidence="2 3">
    <name type="scientific">Klebsiella pneumoniae</name>
    <dbReference type="NCBI Taxonomy" id="573"/>
    <lineage>
        <taxon>Bacteria</taxon>
        <taxon>Pseudomonadati</taxon>
        <taxon>Pseudomonadota</taxon>
        <taxon>Gammaproteobacteria</taxon>
        <taxon>Enterobacterales</taxon>
        <taxon>Enterobacteriaceae</taxon>
        <taxon>Klebsiella/Raoultella group</taxon>
        <taxon>Klebsiella</taxon>
        <taxon>Klebsiella pneumoniae complex</taxon>
    </lineage>
</organism>
<evidence type="ECO:0000256" key="1">
    <source>
        <dbReference type="SAM" id="MobiDB-lite"/>
    </source>
</evidence>
<dbReference type="AlphaFoldDB" id="A0A378F3W4"/>
<dbReference type="Proteomes" id="UP000255167">
    <property type="component" value="Unassembled WGS sequence"/>
</dbReference>
<proteinExistence type="predicted"/>
<accession>A0A378F3W4</accession>
<name>A0A378F3W4_KLEPN</name>
<sequence length="76" mass="8299">MIHTNNPSSNTKLACSIWQKNSVTFQKPVRSWACHAITFYRYQELAAEGGIDALINPKPPGSQPQNNPVTVSSGLS</sequence>